<evidence type="ECO:0000313" key="1">
    <source>
        <dbReference type="EMBL" id="BBZ45228.1"/>
    </source>
</evidence>
<gene>
    <name evidence="1" type="ORF">MPRM_25090</name>
</gene>
<dbReference type="EMBL" id="AP022614">
    <property type="protein sequence ID" value="BBZ45228.1"/>
    <property type="molecule type" value="Genomic_DNA"/>
</dbReference>
<accession>A0A7I7YTN6</accession>
<dbReference type="Pfam" id="PF00990">
    <property type="entry name" value="GGDEF"/>
    <property type="match status" value="1"/>
</dbReference>
<proteinExistence type="predicted"/>
<dbReference type="GO" id="GO:0005886">
    <property type="term" value="C:plasma membrane"/>
    <property type="evidence" value="ECO:0007669"/>
    <property type="project" value="TreeGrafter"/>
</dbReference>
<dbReference type="InterPro" id="IPR043128">
    <property type="entry name" value="Rev_trsase/Diguanyl_cyclase"/>
</dbReference>
<dbReference type="InterPro" id="IPR050469">
    <property type="entry name" value="Diguanylate_Cyclase"/>
</dbReference>
<reference evidence="1 2" key="1">
    <citation type="journal article" date="2019" name="Emerg. Microbes Infect.">
        <title>Comprehensive subspecies identification of 175 nontuberculous mycobacteria species based on 7547 genomic profiles.</title>
        <authorList>
            <person name="Matsumoto Y."/>
            <person name="Kinjo T."/>
            <person name="Motooka D."/>
            <person name="Nabeya D."/>
            <person name="Jung N."/>
            <person name="Uechi K."/>
            <person name="Horii T."/>
            <person name="Iida T."/>
            <person name="Fujita J."/>
            <person name="Nakamura S."/>
        </authorList>
    </citation>
    <scope>NUCLEOTIDE SEQUENCE [LARGE SCALE GENOMIC DNA]</scope>
    <source>
        <strain evidence="1 2">JCM 14742</strain>
    </source>
</reference>
<dbReference type="CDD" id="cd01949">
    <property type="entry name" value="GGDEF"/>
    <property type="match status" value="1"/>
</dbReference>
<dbReference type="GO" id="GO:1902201">
    <property type="term" value="P:negative regulation of bacterial-type flagellum-dependent cell motility"/>
    <property type="evidence" value="ECO:0007669"/>
    <property type="project" value="TreeGrafter"/>
</dbReference>
<dbReference type="OrthoDB" id="23692at2"/>
<dbReference type="PANTHER" id="PTHR45138:SF9">
    <property type="entry name" value="DIGUANYLATE CYCLASE DGCM-RELATED"/>
    <property type="match status" value="1"/>
</dbReference>
<dbReference type="Proteomes" id="UP000467105">
    <property type="component" value="Chromosome"/>
</dbReference>
<dbReference type="Gene3D" id="3.30.70.270">
    <property type="match status" value="1"/>
</dbReference>
<dbReference type="InterPro" id="IPR029787">
    <property type="entry name" value="Nucleotide_cyclase"/>
</dbReference>
<dbReference type="NCBIfam" id="TIGR00254">
    <property type="entry name" value="GGDEF"/>
    <property type="match status" value="1"/>
</dbReference>
<dbReference type="AlphaFoldDB" id="A0A7I7YTN6"/>
<dbReference type="GO" id="GO:0052621">
    <property type="term" value="F:diguanylate cyclase activity"/>
    <property type="evidence" value="ECO:0007669"/>
    <property type="project" value="TreeGrafter"/>
</dbReference>
<sequence>MSWFKAMWSQPDQYDWVTSFLRQRGMLPAARLIMVVVAGSAVVLALIELSNQIHPLTTAGWVNAATAVYAFGMVMVWLARWPTRRQSQVVLVAGVLCIGGWVVAEPNPSFAALACTATSVTAGYSAVFHGVRLLLLHSVVAVAISAVAVLRLSHQTDLPVASAFWLINFVMVSVSLGFWGMSRGIQMYADRSDQDALTGLLNRRALVDAIRNRLANPRLPRTHLAVLMVDLDNFKRLNDTLGHLAGDDALRAEARLLREHAPDDAVICRAGGEEFLVAVTTVSVDLRALAVRICTAIAGLSPQITASVGTASAELHSLTEAGVASLVERLIGIADAAMYAAKRSGGNQVQHA</sequence>
<keyword evidence="2" id="KW-1185">Reference proteome</keyword>
<name>A0A7I7YTN6_9MYCO</name>
<evidence type="ECO:0000313" key="2">
    <source>
        <dbReference type="Proteomes" id="UP000467105"/>
    </source>
</evidence>
<dbReference type="InterPro" id="IPR000160">
    <property type="entry name" value="GGDEF_dom"/>
</dbReference>
<dbReference type="GO" id="GO:0043709">
    <property type="term" value="P:cell adhesion involved in single-species biofilm formation"/>
    <property type="evidence" value="ECO:0007669"/>
    <property type="project" value="TreeGrafter"/>
</dbReference>
<organism evidence="1 2">
    <name type="scientific">Mycobacterium parmense</name>
    <dbReference type="NCBI Taxonomy" id="185642"/>
    <lineage>
        <taxon>Bacteria</taxon>
        <taxon>Bacillati</taxon>
        <taxon>Actinomycetota</taxon>
        <taxon>Actinomycetes</taxon>
        <taxon>Mycobacteriales</taxon>
        <taxon>Mycobacteriaceae</taxon>
        <taxon>Mycobacterium</taxon>
        <taxon>Mycobacterium simiae complex</taxon>
    </lineage>
</organism>
<dbReference type="RefSeq" id="WP_085267883.1">
    <property type="nucleotide sequence ID" value="NZ_AP022614.1"/>
</dbReference>
<dbReference type="SMART" id="SM00267">
    <property type="entry name" value="GGDEF"/>
    <property type="match status" value="1"/>
</dbReference>
<dbReference type="PROSITE" id="PS50887">
    <property type="entry name" value="GGDEF"/>
    <property type="match status" value="1"/>
</dbReference>
<dbReference type="PANTHER" id="PTHR45138">
    <property type="entry name" value="REGULATORY COMPONENTS OF SENSORY TRANSDUCTION SYSTEM"/>
    <property type="match status" value="1"/>
</dbReference>
<dbReference type="SUPFAM" id="SSF55073">
    <property type="entry name" value="Nucleotide cyclase"/>
    <property type="match status" value="1"/>
</dbReference>
<protein>
    <submittedName>
        <fullName evidence="1">Uncharacterized protein</fullName>
    </submittedName>
</protein>